<dbReference type="InterPro" id="IPR001296">
    <property type="entry name" value="Glyco_trans_1"/>
</dbReference>
<dbReference type="Proteomes" id="UP000078476">
    <property type="component" value="Unassembled WGS sequence"/>
</dbReference>
<dbReference type="Pfam" id="PF00534">
    <property type="entry name" value="Glycos_transf_1"/>
    <property type="match status" value="1"/>
</dbReference>
<dbReference type="GO" id="GO:0016757">
    <property type="term" value="F:glycosyltransferase activity"/>
    <property type="evidence" value="ECO:0007669"/>
    <property type="project" value="InterPro"/>
</dbReference>
<evidence type="ECO:0000313" key="3">
    <source>
        <dbReference type="Proteomes" id="UP000078476"/>
    </source>
</evidence>
<dbReference type="GO" id="GO:1901135">
    <property type="term" value="P:carbohydrate derivative metabolic process"/>
    <property type="evidence" value="ECO:0007669"/>
    <property type="project" value="UniProtKB-ARBA"/>
</dbReference>
<evidence type="ECO:0000313" key="2">
    <source>
        <dbReference type="EMBL" id="OAI20509.1"/>
    </source>
</evidence>
<sequence>MNMYPPYSDGGYPLLCEETVEELKCRNHDVLVLTSTFQLQGQTSINNGIWRIFDYCPDNLNNELKSTSLTDLYKWYRREWQEQSFIKSAITQFKPDCCFVWATKGMSYSIAPRLFSFGLPVFAYVCGYWLTDHNNLGANRRQYQFWNWGKQTGLSKYLKNFLQDHLSKYLPLKHQKIIFDGLAFNDFETISGLHEPACKIQPQQIYDSAPLERFKNIPIERPSSRQRILFIGRLHPSKDPITLIQACKSIQLSHISDISLSLVGWPHDDDYLSKINHEIATSNDPSKLQILQPVAFNDMPALYASHDIIVVPSEVDPLPRVAAEGMAAGLPLIVSNATGISKCLKDHEEALIFPAHDVATLIKHLTFLLTREHEAQLMAKAGRKKALDYFSTQRMVDEIEQFLMQGMLKMHPKS</sequence>
<dbReference type="Gene3D" id="3.40.50.2000">
    <property type="entry name" value="Glycogen Phosphorylase B"/>
    <property type="match status" value="2"/>
</dbReference>
<dbReference type="AlphaFoldDB" id="A0A177NTG4"/>
<accession>A0A177NTG4</accession>
<feature type="domain" description="Glycosyl transferase family 1" evidence="1">
    <location>
        <begin position="221"/>
        <end position="384"/>
    </location>
</feature>
<dbReference type="STRING" id="980561.A1359_03355"/>
<organism evidence="2 3">
    <name type="scientific">Methylomonas lenta</name>
    <dbReference type="NCBI Taxonomy" id="980561"/>
    <lineage>
        <taxon>Bacteria</taxon>
        <taxon>Pseudomonadati</taxon>
        <taxon>Pseudomonadota</taxon>
        <taxon>Gammaproteobacteria</taxon>
        <taxon>Methylococcales</taxon>
        <taxon>Methylococcaceae</taxon>
        <taxon>Methylomonas</taxon>
    </lineage>
</organism>
<dbReference type="PANTHER" id="PTHR12526">
    <property type="entry name" value="GLYCOSYLTRANSFERASE"/>
    <property type="match status" value="1"/>
</dbReference>
<dbReference type="PANTHER" id="PTHR12526:SF630">
    <property type="entry name" value="GLYCOSYLTRANSFERASE"/>
    <property type="match status" value="1"/>
</dbReference>
<evidence type="ECO:0000259" key="1">
    <source>
        <dbReference type="Pfam" id="PF00534"/>
    </source>
</evidence>
<protein>
    <recommendedName>
        <fullName evidence="1">Glycosyl transferase family 1 domain-containing protein</fullName>
    </recommendedName>
</protein>
<comment type="caution">
    <text evidence="2">The sequence shown here is derived from an EMBL/GenBank/DDBJ whole genome shotgun (WGS) entry which is preliminary data.</text>
</comment>
<dbReference type="CDD" id="cd03801">
    <property type="entry name" value="GT4_PimA-like"/>
    <property type="match status" value="1"/>
</dbReference>
<keyword evidence="3" id="KW-1185">Reference proteome</keyword>
<dbReference type="EMBL" id="LUUI01000044">
    <property type="protein sequence ID" value="OAI20509.1"/>
    <property type="molecule type" value="Genomic_DNA"/>
</dbReference>
<gene>
    <name evidence="2" type="ORF">A1359_03355</name>
</gene>
<name>A0A177NTG4_9GAMM</name>
<reference evidence="2 3" key="1">
    <citation type="submission" date="2016-03" db="EMBL/GenBank/DDBJ databases">
        <authorList>
            <person name="Ploux O."/>
        </authorList>
    </citation>
    <scope>NUCLEOTIDE SEQUENCE [LARGE SCALE GENOMIC DNA]</scope>
    <source>
        <strain evidence="2 3">R-45370</strain>
    </source>
</reference>
<dbReference type="SUPFAM" id="SSF53756">
    <property type="entry name" value="UDP-Glycosyltransferase/glycogen phosphorylase"/>
    <property type="match status" value="1"/>
</dbReference>
<proteinExistence type="predicted"/>